<evidence type="ECO:0000313" key="2">
    <source>
        <dbReference type="Proteomes" id="UP000790709"/>
    </source>
</evidence>
<accession>A0ACB8BDP1</accession>
<feature type="non-terminal residue" evidence="1">
    <location>
        <position position="1"/>
    </location>
</feature>
<comment type="caution">
    <text evidence="1">The sequence shown here is derived from an EMBL/GenBank/DDBJ whole genome shotgun (WGS) entry which is preliminary data.</text>
</comment>
<proteinExistence type="predicted"/>
<sequence length="67" mass="7543">LTSSNLAELRSIWEADKRTPSRTSRGAWAASRGVNARNVHNWFLRRKGKAKKAGLEVSDETYELGLE</sequence>
<name>A0ACB8BDP1_9AGAM</name>
<protein>
    <submittedName>
        <fullName evidence="1">Uncharacterized protein</fullName>
    </submittedName>
</protein>
<gene>
    <name evidence="1" type="ORF">BV22DRAFT_972849</name>
</gene>
<evidence type="ECO:0000313" key="1">
    <source>
        <dbReference type="EMBL" id="KAH7923389.1"/>
    </source>
</evidence>
<dbReference type="EMBL" id="MU266454">
    <property type="protein sequence ID" value="KAH7923389.1"/>
    <property type="molecule type" value="Genomic_DNA"/>
</dbReference>
<organism evidence="1 2">
    <name type="scientific">Leucogyrophana mollusca</name>
    <dbReference type="NCBI Taxonomy" id="85980"/>
    <lineage>
        <taxon>Eukaryota</taxon>
        <taxon>Fungi</taxon>
        <taxon>Dikarya</taxon>
        <taxon>Basidiomycota</taxon>
        <taxon>Agaricomycotina</taxon>
        <taxon>Agaricomycetes</taxon>
        <taxon>Agaricomycetidae</taxon>
        <taxon>Boletales</taxon>
        <taxon>Boletales incertae sedis</taxon>
        <taxon>Leucogyrophana</taxon>
    </lineage>
</organism>
<keyword evidence="2" id="KW-1185">Reference proteome</keyword>
<reference evidence="1" key="1">
    <citation type="journal article" date="2021" name="New Phytol.">
        <title>Evolutionary innovations through gain and loss of genes in the ectomycorrhizal Boletales.</title>
        <authorList>
            <person name="Wu G."/>
            <person name="Miyauchi S."/>
            <person name="Morin E."/>
            <person name="Kuo A."/>
            <person name="Drula E."/>
            <person name="Varga T."/>
            <person name="Kohler A."/>
            <person name="Feng B."/>
            <person name="Cao Y."/>
            <person name="Lipzen A."/>
            <person name="Daum C."/>
            <person name="Hundley H."/>
            <person name="Pangilinan J."/>
            <person name="Johnson J."/>
            <person name="Barry K."/>
            <person name="LaButti K."/>
            <person name="Ng V."/>
            <person name="Ahrendt S."/>
            <person name="Min B."/>
            <person name="Choi I.G."/>
            <person name="Park H."/>
            <person name="Plett J.M."/>
            <person name="Magnuson J."/>
            <person name="Spatafora J.W."/>
            <person name="Nagy L.G."/>
            <person name="Henrissat B."/>
            <person name="Grigoriev I.V."/>
            <person name="Yang Z.L."/>
            <person name="Xu J."/>
            <person name="Martin F.M."/>
        </authorList>
    </citation>
    <scope>NUCLEOTIDE SEQUENCE</scope>
    <source>
        <strain evidence="1">KUC20120723A-06</strain>
    </source>
</reference>
<dbReference type="Proteomes" id="UP000790709">
    <property type="component" value="Unassembled WGS sequence"/>
</dbReference>
<feature type="non-terminal residue" evidence="1">
    <location>
        <position position="67"/>
    </location>
</feature>